<dbReference type="OrthoDB" id="444897at2759"/>
<evidence type="ECO:0000256" key="1">
    <source>
        <dbReference type="SAM" id="MobiDB-lite"/>
    </source>
</evidence>
<organism evidence="3">
    <name type="scientific">Perkinsus marinus (strain ATCC 50983 / TXsc)</name>
    <dbReference type="NCBI Taxonomy" id="423536"/>
    <lineage>
        <taxon>Eukaryota</taxon>
        <taxon>Sar</taxon>
        <taxon>Alveolata</taxon>
        <taxon>Perkinsozoa</taxon>
        <taxon>Perkinsea</taxon>
        <taxon>Perkinsida</taxon>
        <taxon>Perkinsidae</taxon>
        <taxon>Perkinsus</taxon>
    </lineage>
</organism>
<feature type="compositionally biased region" description="Basic and acidic residues" evidence="1">
    <location>
        <begin position="1"/>
        <end position="15"/>
    </location>
</feature>
<feature type="compositionally biased region" description="Basic and acidic residues" evidence="1">
    <location>
        <begin position="159"/>
        <end position="188"/>
    </location>
</feature>
<feature type="compositionally biased region" description="Basic residues" evidence="1">
    <location>
        <begin position="147"/>
        <end position="158"/>
    </location>
</feature>
<sequence length="188" mass="20980">MTKPGRGDLSSDRHQHPMQLGMIPEEGPLPVDDAFVEEQKPRAPTQSTTTTTTTTRTRRGSCGHWCGGIGEKLKSNLLKVLPAITIDASQEYRNQDQFRVEGAFVFNNNNNSTEDTREIESSRYARPKSIALQNGDIPDPPIYELKKRARSLSGAKHKPVVEETEKLQAEDEGRHTGGDREPLMPSRD</sequence>
<reference evidence="2 3" key="1">
    <citation type="submission" date="2008-07" db="EMBL/GenBank/DDBJ databases">
        <authorList>
            <person name="El-Sayed N."/>
            <person name="Caler E."/>
            <person name="Inman J."/>
            <person name="Amedeo P."/>
            <person name="Hass B."/>
            <person name="Wortman J."/>
        </authorList>
    </citation>
    <scope>NUCLEOTIDE SEQUENCE [LARGE SCALE GENOMIC DNA]</scope>
    <source>
        <strain evidence="3">ATCC 50983 / TXsc</strain>
    </source>
</reference>
<protein>
    <submittedName>
        <fullName evidence="2">Uncharacterized protein</fullName>
    </submittedName>
</protein>
<feature type="region of interest" description="Disordered" evidence="1">
    <location>
        <begin position="1"/>
        <end position="59"/>
    </location>
</feature>
<dbReference type="InParanoid" id="C5L6S8"/>
<evidence type="ECO:0000313" key="3">
    <source>
        <dbReference type="Proteomes" id="UP000007800"/>
    </source>
</evidence>
<accession>C5L6S8</accession>
<dbReference type="RefSeq" id="XP_002775752.1">
    <property type="nucleotide sequence ID" value="XM_002775706.1"/>
</dbReference>
<proteinExistence type="predicted"/>
<gene>
    <name evidence="2" type="ORF">Pmar_PMAR005001</name>
</gene>
<dbReference type="OMA" id="QEYRNQD"/>
<dbReference type="Proteomes" id="UP000007800">
    <property type="component" value="Unassembled WGS sequence"/>
</dbReference>
<dbReference type="AlphaFoldDB" id="C5L6S8"/>
<keyword evidence="3" id="KW-1185">Reference proteome</keyword>
<dbReference type="GeneID" id="9041805"/>
<feature type="region of interest" description="Disordered" evidence="1">
    <location>
        <begin position="109"/>
        <end position="188"/>
    </location>
</feature>
<evidence type="ECO:0000313" key="2">
    <source>
        <dbReference type="EMBL" id="EER07568.1"/>
    </source>
</evidence>
<feature type="compositionally biased region" description="Basic and acidic residues" evidence="1">
    <location>
        <begin position="114"/>
        <end position="123"/>
    </location>
</feature>
<name>C5L6S8_PERM5</name>
<dbReference type="EMBL" id="GG679838">
    <property type="protein sequence ID" value="EER07568.1"/>
    <property type="molecule type" value="Genomic_DNA"/>
</dbReference>